<proteinExistence type="predicted"/>
<protein>
    <submittedName>
        <fullName evidence="2">Uncharacterized protein</fullName>
    </submittedName>
</protein>
<dbReference type="Proteomes" id="UP000887580">
    <property type="component" value="Unplaced"/>
</dbReference>
<name>A0AC35GB80_9BILA</name>
<accession>A0AC35GB80</accession>
<reference evidence="2" key="1">
    <citation type="submission" date="2022-11" db="UniProtKB">
        <authorList>
            <consortium name="WormBaseParasite"/>
        </authorList>
    </citation>
    <scope>IDENTIFICATION</scope>
</reference>
<evidence type="ECO:0000313" key="2">
    <source>
        <dbReference type="WBParaSite" id="PS1159_v2.g3299.t1"/>
    </source>
</evidence>
<evidence type="ECO:0000313" key="1">
    <source>
        <dbReference type="Proteomes" id="UP000887580"/>
    </source>
</evidence>
<dbReference type="WBParaSite" id="PS1159_v2.g3299.t1">
    <property type="protein sequence ID" value="PS1159_v2.g3299.t1"/>
    <property type="gene ID" value="PS1159_v2.g3299"/>
</dbReference>
<organism evidence="1 2">
    <name type="scientific">Panagrolaimus sp. PS1159</name>
    <dbReference type="NCBI Taxonomy" id="55785"/>
    <lineage>
        <taxon>Eukaryota</taxon>
        <taxon>Metazoa</taxon>
        <taxon>Ecdysozoa</taxon>
        <taxon>Nematoda</taxon>
        <taxon>Chromadorea</taxon>
        <taxon>Rhabditida</taxon>
        <taxon>Tylenchina</taxon>
        <taxon>Panagrolaimomorpha</taxon>
        <taxon>Panagrolaimoidea</taxon>
        <taxon>Panagrolaimidae</taxon>
        <taxon>Panagrolaimus</taxon>
    </lineage>
</organism>
<sequence length="525" mass="60330">MASSRYLVIHVQSQHWIASYNTQTNEYKSSKAFCIYDGNGTNLFGQLQSMFNLKHIKAIAFTFIGNEFSTFNECYNFRRKCFEFCQKNQIFCSFLYTALLPASSAISITKTMVKEGEKVMVFLVDYPGMPPADIGFIRKANSYQLVSNKSNVKSGYAPFTKRWEEDIFQDLKPKKIIFVQGYGSNDLEKAQKFFKSYDSSVVTLTEVSVHYMDFVDQVLHLTGEKVNPYHIEVTFLGRFDVRYNGKTLIEATEFDILPFEKSVIVKVISKKSISLYCAFPLAKPPELVKEIKLSTFEVKKVKVTFKLDINSFYDFKVEPFNENQKEEIKENVVEKSCKAKPSKEIVVDSASDDPILPQKAQMVFDEQHFSVSYFTDGKEHIVNDSNGEAKTPIYIAFTEEKPIIGKSAMEMYSEKPKFVVFDLIKLCSVLTEDICNPKWEFKLSKEEETGDSLVLAFETFEGEKYSTVDFLLAFILKNGKERIKKETGKKFEEIEIKFDGFSPNEILKKKFIEAGKLLKTNILFV</sequence>